<dbReference type="Proteomes" id="UP000183487">
    <property type="component" value="Unassembled WGS sequence"/>
</dbReference>
<protein>
    <recommendedName>
        <fullName evidence="3">Integrase</fullName>
    </recommendedName>
</protein>
<evidence type="ECO:0000313" key="2">
    <source>
        <dbReference type="Proteomes" id="UP000183487"/>
    </source>
</evidence>
<evidence type="ECO:0008006" key="3">
    <source>
        <dbReference type="Google" id="ProtNLM"/>
    </source>
</evidence>
<sequence>MGIKIDRLRLAVQSPLINESSENFRPATWPPADDFPIVIDKNGIVVSRYGDAKWDLSCWEGRPLTISFNGGATSNSRGIISPENARLLRQVSAWLFFGRRSVSRATTIVEHIKFIKPFFILCSQENILASALYRFPAVVDKAVNLVQKSRAESILSLLHTLFERRSEIGFTLFDREGLRRIAAGISDHENQQTAYIPSRIWTYQLSRLRLFLDDFLSHQEQIENLYHFCLGAYSKNYGSLQAAYADDRNPHLLPFTKSTRTPAHIYYGTFGDAARKFGVDGILQRWCALPGQSLRDLRISTFGSYFSNIQRASIAYLINFSLMRINEACALRSNCLQIEDDPSFGAIYLLCGPTAKSIQDDDARWVTSPSAKIAVDAANVVARLRLEAAKGCSGVLDDPKAFDNPPLLTRSYEPWAMGPSKSSISLRFKTPNYGTLIENCRNLFDPEVLRITESDLEIARRVTPTLDGEIFAVGKIWPLAWHQLRRTGMVNMQASGIVSEASAQYQAKHACRSMSLYYGQGFSEVALNESARKEYIRTMYEMMGKEIRQLFSDRFLSPYGSERKAEVLRLLDPKDAKNLVQAGKTGQISCRQTLLGVCTRRGPCEYGGIDNIIRCGGGDGRGACNDALIDFQQLEPISAFVQIVDDRIADTPADSPLYRSLIAQKRALENAIAILTKKKQS</sequence>
<accession>A0A1H1JP98</accession>
<reference evidence="2" key="1">
    <citation type="submission" date="2016-10" db="EMBL/GenBank/DDBJ databases">
        <authorList>
            <person name="Varghese N."/>
        </authorList>
    </citation>
    <scope>NUCLEOTIDE SEQUENCE [LARGE SCALE GENOMIC DNA]</scope>
    <source>
        <strain evidence="2">GAS106B</strain>
    </source>
</reference>
<gene>
    <name evidence="1" type="ORF">SAMN05443245_7020</name>
</gene>
<proteinExistence type="predicted"/>
<dbReference type="AlphaFoldDB" id="A0A1H1JP98"/>
<name>A0A1H1JP98_9BURK</name>
<organism evidence="1 2">
    <name type="scientific">Paraburkholderia fungorum</name>
    <dbReference type="NCBI Taxonomy" id="134537"/>
    <lineage>
        <taxon>Bacteria</taxon>
        <taxon>Pseudomonadati</taxon>
        <taxon>Pseudomonadota</taxon>
        <taxon>Betaproteobacteria</taxon>
        <taxon>Burkholderiales</taxon>
        <taxon>Burkholderiaceae</taxon>
        <taxon>Paraburkholderia</taxon>
    </lineage>
</organism>
<keyword evidence="2" id="KW-1185">Reference proteome</keyword>
<dbReference type="RefSeq" id="WP_253189879.1">
    <property type="nucleotide sequence ID" value="NZ_FNKP01000003.1"/>
</dbReference>
<dbReference type="EMBL" id="FNKP01000003">
    <property type="protein sequence ID" value="SDR51782.1"/>
    <property type="molecule type" value="Genomic_DNA"/>
</dbReference>
<evidence type="ECO:0000313" key="1">
    <source>
        <dbReference type="EMBL" id="SDR51782.1"/>
    </source>
</evidence>